<feature type="chain" id="PRO_5039887000" evidence="2">
    <location>
        <begin position="25"/>
        <end position="447"/>
    </location>
</feature>
<dbReference type="AlphaFoldDB" id="A0A9K3KXS9"/>
<reference evidence="3" key="2">
    <citation type="submission" date="2021-04" db="EMBL/GenBank/DDBJ databases">
        <authorList>
            <person name="Podell S."/>
        </authorList>
    </citation>
    <scope>NUCLEOTIDE SEQUENCE</scope>
    <source>
        <strain evidence="3">Hildebrandi</strain>
    </source>
</reference>
<feature type="signal peptide" evidence="2">
    <location>
        <begin position="1"/>
        <end position="24"/>
    </location>
</feature>
<name>A0A9K3KXS9_9STRA</name>
<reference evidence="3" key="1">
    <citation type="journal article" date="2021" name="Sci. Rep.">
        <title>Diploid genomic architecture of Nitzschia inconspicua, an elite biomass production diatom.</title>
        <authorList>
            <person name="Oliver A."/>
            <person name="Podell S."/>
            <person name="Pinowska A."/>
            <person name="Traller J.C."/>
            <person name="Smith S.R."/>
            <person name="McClure R."/>
            <person name="Beliaev A."/>
            <person name="Bohutskyi P."/>
            <person name="Hill E.A."/>
            <person name="Rabines A."/>
            <person name="Zheng H."/>
            <person name="Allen L.Z."/>
            <person name="Kuo A."/>
            <person name="Grigoriev I.V."/>
            <person name="Allen A.E."/>
            <person name="Hazlebeck D."/>
            <person name="Allen E.E."/>
        </authorList>
    </citation>
    <scope>NUCLEOTIDE SEQUENCE</scope>
    <source>
        <strain evidence="3">Hildebrandi</strain>
    </source>
</reference>
<proteinExistence type="predicted"/>
<dbReference type="Proteomes" id="UP000693970">
    <property type="component" value="Unassembled WGS sequence"/>
</dbReference>
<evidence type="ECO:0000313" key="3">
    <source>
        <dbReference type="EMBL" id="KAG7351294.1"/>
    </source>
</evidence>
<dbReference type="InterPro" id="IPR046345">
    <property type="entry name" value="TraB_PrgY-like"/>
</dbReference>
<keyword evidence="2" id="KW-0732">Signal</keyword>
<feature type="compositionally biased region" description="Low complexity" evidence="1">
    <location>
        <begin position="235"/>
        <end position="246"/>
    </location>
</feature>
<accession>A0A9K3KXS9</accession>
<evidence type="ECO:0000256" key="1">
    <source>
        <dbReference type="SAM" id="MobiDB-lite"/>
    </source>
</evidence>
<protein>
    <submittedName>
        <fullName evidence="3">TraB family protein</fullName>
    </submittedName>
</protein>
<evidence type="ECO:0000313" key="4">
    <source>
        <dbReference type="Proteomes" id="UP000693970"/>
    </source>
</evidence>
<dbReference type="InterPro" id="IPR002816">
    <property type="entry name" value="TraB/PrgY/GumN_fam"/>
</dbReference>
<feature type="region of interest" description="Disordered" evidence="1">
    <location>
        <begin position="218"/>
        <end position="253"/>
    </location>
</feature>
<dbReference type="PANTHER" id="PTHR21530">
    <property type="entry name" value="PHEROMONE SHUTDOWN PROTEIN"/>
    <property type="match status" value="1"/>
</dbReference>
<dbReference type="Pfam" id="PF01963">
    <property type="entry name" value="TraB_PrgY_gumN"/>
    <property type="match status" value="1"/>
</dbReference>
<evidence type="ECO:0000256" key="2">
    <source>
        <dbReference type="SAM" id="SignalP"/>
    </source>
</evidence>
<dbReference type="PANTHER" id="PTHR21530:SF7">
    <property type="entry name" value="TRAB DOMAIN-CONTAINING PROTEIN"/>
    <property type="match status" value="1"/>
</dbReference>
<keyword evidence="4" id="KW-1185">Reference proteome</keyword>
<dbReference type="EMBL" id="JAGRRH010000018">
    <property type="protein sequence ID" value="KAG7351294.1"/>
    <property type="molecule type" value="Genomic_DNA"/>
</dbReference>
<comment type="caution">
    <text evidence="3">The sequence shown here is derived from an EMBL/GenBank/DDBJ whole genome shotgun (WGS) entry which is preliminary data.</text>
</comment>
<sequence>MRLQQSILFTTLLVLSNLLNLGVAWTTTTTTRPVSRSVSATTTNLFRRHASLHAIYSTPYDMISNEDEEKTNIVNTENSLQLPKSSTRRQWFHRVVGTAAATAIGMASIPSQAAFAAADLVSTVAVCDSAVSVWKKDGCIIYLLGTAHVSRESAALAGQLVRDTTPKGVFVELDPKRVSGTGVLAQKVGINNNGEGEAVAVERQSRIIVPNIQVADMTSSTSGSSSQQLIASGDTTTATLPPTTAAKKNEDNSNNNFLMKAASAAVGKSIKGMYKKLDSAGFESGEEFVVAITEGRKLGADIVLGDRDVEVTLRRVTEGLAKTDLKVLLSPDSELEQSLQELVPSNMQTKSDLTDEEFRSEFSSFVETMKAKDNVRKIMSQLQRVAPYLYEALVSERDAYMAAGLNGLSNELETIVAVVGIAHADGIEKNLQMNGWKAGNPSCSKFR</sequence>
<dbReference type="OrthoDB" id="48306at2759"/>
<dbReference type="CDD" id="cd14726">
    <property type="entry name" value="TraB_PrgY-like"/>
    <property type="match status" value="1"/>
</dbReference>
<gene>
    <name evidence="3" type="ORF">IV203_010654</name>
</gene>
<organism evidence="3 4">
    <name type="scientific">Nitzschia inconspicua</name>
    <dbReference type="NCBI Taxonomy" id="303405"/>
    <lineage>
        <taxon>Eukaryota</taxon>
        <taxon>Sar</taxon>
        <taxon>Stramenopiles</taxon>
        <taxon>Ochrophyta</taxon>
        <taxon>Bacillariophyta</taxon>
        <taxon>Bacillariophyceae</taxon>
        <taxon>Bacillariophycidae</taxon>
        <taxon>Bacillariales</taxon>
        <taxon>Bacillariaceae</taxon>
        <taxon>Nitzschia</taxon>
    </lineage>
</organism>